<dbReference type="InterPro" id="IPR016181">
    <property type="entry name" value="Acyl_CoA_acyltransferase"/>
</dbReference>
<dbReference type="Gene3D" id="3.40.630.30">
    <property type="match status" value="1"/>
</dbReference>
<dbReference type="EMBL" id="BSSD01000002">
    <property type="protein sequence ID" value="GLW91128.1"/>
    <property type="molecule type" value="Genomic_DNA"/>
</dbReference>
<proteinExistence type="predicted"/>
<evidence type="ECO:0000313" key="3">
    <source>
        <dbReference type="Proteomes" id="UP001165042"/>
    </source>
</evidence>
<dbReference type="PROSITE" id="PS51186">
    <property type="entry name" value="GNAT"/>
    <property type="match status" value="1"/>
</dbReference>
<protein>
    <recommendedName>
        <fullName evidence="1">N-acetyltransferase domain-containing protein</fullName>
    </recommendedName>
</protein>
<dbReference type="SUPFAM" id="SSF55729">
    <property type="entry name" value="Acyl-CoA N-acyltransferases (Nat)"/>
    <property type="match status" value="1"/>
</dbReference>
<dbReference type="GO" id="GO:0016747">
    <property type="term" value="F:acyltransferase activity, transferring groups other than amino-acyl groups"/>
    <property type="evidence" value="ECO:0007669"/>
    <property type="project" value="InterPro"/>
</dbReference>
<dbReference type="InterPro" id="IPR000182">
    <property type="entry name" value="GNAT_dom"/>
</dbReference>
<organism evidence="2 3">
    <name type="scientific">Actinokineospora globicatena</name>
    <dbReference type="NCBI Taxonomy" id="103729"/>
    <lineage>
        <taxon>Bacteria</taxon>
        <taxon>Bacillati</taxon>
        <taxon>Actinomycetota</taxon>
        <taxon>Actinomycetes</taxon>
        <taxon>Pseudonocardiales</taxon>
        <taxon>Pseudonocardiaceae</taxon>
        <taxon>Actinokineospora</taxon>
    </lineage>
</organism>
<dbReference type="AlphaFoldDB" id="A0A9W6V9M6"/>
<sequence length="187" mass="20896">MARDGVEIEVGGRDLAERHHRAIRALYDEVFSAPPFTWSSRHPTEHDALLSALRDDPTFGITVALRGDDLIGFAYGHRLPTNHGWWTGFPTPLPTAFTSEWEARTFALIDLAVTPSERAKGTGRALLSTLLATRPEHRAVLSVQPAALHTHEFYRRQGWYHLGTKGPLTDVIPPTWLLFTLDLTPPT</sequence>
<dbReference type="Pfam" id="PF00583">
    <property type="entry name" value="Acetyltransf_1"/>
    <property type="match status" value="1"/>
</dbReference>
<gene>
    <name evidence="2" type="ORF">Aglo03_19440</name>
</gene>
<dbReference type="CDD" id="cd04301">
    <property type="entry name" value="NAT_SF"/>
    <property type="match status" value="1"/>
</dbReference>
<dbReference type="Proteomes" id="UP001165042">
    <property type="component" value="Unassembled WGS sequence"/>
</dbReference>
<comment type="caution">
    <text evidence="2">The sequence shown here is derived from an EMBL/GenBank/DDBJ whole genome shotgun (WGS) entry which is preliminary data.</text>
</comment>
<accession>A0A9W6V9M6</accession>
<feature type="domain" description="N-acetyltransferase" evidence="1">
    <location>
        <begin position="10"/>
        <end position="182"/>
    </location>
</feature>
<evidence type="ECO:0000313" key="2">
    <source>
        <dbReference type="EMBL" id="GLW91128.1"/>
    </source>
</evidence>
<keyword evidence="3" id="KW-1185">Reference proteome</keyword>
<dbReference type="RefSeq" id="WP_285609656.1">
    <property type="nucleotide sequence ID" value="NZ_BSSD01000002.1"/>
</dbReference>
<name>A0A9W6V9M6_9PSEU</name>
<evidence type="ECO:0000259" key="1">
    <source>
        <dbReference type="PROSITE" id="PS51186"/>
    </source>
</evidence>
<reference evidence="2" key="1">
    <citation type="submission" date="2023-02" db="EMBL/GenBank/DDBJ databases">
        <title>Actinokineospora globicatena NBRC 15670.</title>
        <authorList>
            <person name="Ichikawa N."/>
            <person name="Sato H."/>
            <person name="Tonouchi N."/>
        </authorList>
    </citation>
    <scope>NUCLEOTIDE SEQUENCE</scope>
    <source>
        <strain evidence="2">NBRC 15670</strain>
    </source>
</reference>